<protein>
    <recommendedName>
        <fullName evidence="7">Sugar phosphate transporter domain-containing protein</fullName>
    </recommendedName>
</protein>
<keyword evidence="2 5" id="KW-0812">Transmembrane</keyword>
<feature type="transmembrane region" description="Helical" evidence="5">
    <location>
        <begin position="193"/>
        <end position="214"/>
    </location>
</feature>
<keyword evidence="6" id="KW-0732">Signal</keyword>
<gene>
    <name evidence="8" type="ORF">ACHAWU_006333</name>
</gene>
<dbReference type="PANTHER" id="PTHR11132">
    <property type="entry name" value="SOLUTE CARRIER FAMILY 35"/>
    <property type="match status" value="1"/>
</dbReference>
<evidence type="ECO:0000259" key="7">
    <source>
        <dbReference type="Pfam" id="PF03151"/>
    </source>
</evidence>
<name>A0ABD3MIG3_9STRA</name>
<evidence type="ECO:0000256" key="4">
    <source>
        <dbReference type="ARBA" id="ARBA00023136"/>
    </source>
</evidence>
<dbReference type="AlphaFoldDB" id="A0ABD3MIG3"/>
<dbReference type="InterPro" id="IPR004853">
    <property type="entry name" value="Sugar_P_trans_dom"/>
</dbReference>
<evidence type="ECO:0000256" key="6">
    <source>
        <dbReference type="SAM" id="SignalP"/>
    </source>
</evidence>
<evidence type="ECO:0000313" key="9">
    <source>
        <dbReference type="Proteomes" id="UP001530293"/>
    </source>
</evidence>
<feature type="domain" description="Sugar phosphate transporter" evidence="7">
    <location>
        <begin position="89"/>
        <end position="375"/>
    </location>
</feature>
<evidence type="ECO:0000313" key="8">
    <source>
        <dbReference type="EMBL" id="KAL3760335.1"/>
    </source>
</evidence>
<keyword evidence="3 5" id="KW-1133">Transmembrane helix</keyword>
<dbReference type="InterPro" id="IPR037185">
    <property type="entry name" value="EmrE-like"/>
</dbReference>
<dbReference type="GO" id="GO:0016020">
    <property type="term" value="C:membrane"/>
    <property type="evidence" value="ECO:0007669"/>
    <property type="project" value="UniProtKB-SubCell"/>
</dbReference>
<reference evidence="8 9" key="1">
    <citation type="submission" date="2024-10" db="EMBL/GenBank/DDBJ databases">
        <title>Updated reference genomes for cyclostephanoid diatoms.</title>
        <authorList>
            <person name="Roberts W.R."/>
            <person name="Alverson A.J."/>
        </authorList>
    </citation>
    <scope>NUCLEOTIDE SEQUENCE [LARGE SCALE GENOMIC DNA]</scope>
    <source>
        <strain evidence="8 9">AJA232-27</strain>
    </source>
</reference>
<keyword evidence="9" id="KW-1185">Reference proteome</keyword>
<comment type="caution">
    <text evidence="8">The sequence shown here is derived from an EMBL/GenBank/DDBJ whole genome shotgun (WGS) entry which is preliminary data.</text>
</comment>
<feature type="transmembrane region" description="Helical" evidence="5">
    <location>
        <begin position="103"/>
        <end position="128"/>
    </location>
</feature>
<keyword evidence="4 5" id="KW-0472">Membrane</keyword>
<dbReference type="EMBL" id="JALLBG020000189">
    <property type="protein sequence ID" value="KAL3760335.1"/>
    <property type="molecule type" value="Genomic_DNA"/>
</dbReference>
<feature type="signal peptide" evidence="6">
    <location>
        <begin position="1"/>
        <end position="21"/>
    </location>
</feature>
<feature type="transmembrane region" description="Helical" evidence="5">
    <location>
        <begin position="221"/>
        <end position="240"/>
    </location>
</feature>
<dbReference type="Proteomes" id="UP001530293">
    <property type="component" value="Unassembled WGS sequence"/>
</dbReference>
<dbReference type="Pfam" id="PF03151">
    <property type="entry name" value="TPT"/>
    <property type="match status" value="1"/>
</dbReference>
<proteinExistence type="predicted"/>
<accession>A0ABD3MIG3</accession>
<feature type="transmembrane region" description="Helical" evidence="5">
    <location>
        <begin position="292"/>
        <end position="316"/>
    </location>
</feature>
<organism evidence="8 9">
    <name type="scientific">Discostella pseudostelligera</name>
    <dbReference type="NCBI Taxonomy" id="259834"/>
    <lineage>
        <taxon>Eukaryota</taxon>
        <taxon>Sar</taxon>
        <taxon>Stramenopiles</taxon>
        <taxon>Ochrophyta</taxon>
        <taxon>Bacillariophyta</taxon>
        <taxon>Coscinodiscophyceae</taxon>
        <taxon>Thalassiosirophycidae</taxon>
        <taxon>Stephanodiscales</taxon>
        <taxon>Stephanodiscaceae</taxon>
        <taxon>Discostella</taxon>
    </lineage>
</organism>
<comment type="subcellular location">
    <subcellularLocation>
        <location evidence="1">Membrane</location>
        <topology evidence="1">Multi-pass membrane protein</topology>
    </subcellularLocation>
</comment>
<sequence length="417" mass="44452">MIKPIKLIVILLLGKSFIVNANTSSIMPLASRGSAALKSKSSALSAVVATVSSTALELGPARDDTTDIAVKNSIPRGGGAGEGGLKARLKVGSYFALWYILNIIYNTPLSVGSLQFLVGALYSILLWITKLRPAPILTNQGKSAVSKVGFYHMSGQELSMISLGAGPVSFTHIVKALEPFFSAVVSAVVFGEWMHPVVYTTLIPVVGGVAYACLKERSFSLLAFWTAMGSNLAFALRAVVSKSALDASGGELGKNLSSVNLFGVVTIYAFLQSIPVAFLFEGMRFVELWNKAVSSSSSTTFDLISGLVISGLFHYLNNEVMYLALSNVHPVTLAVGNTMKRVFIVVASVLVFRNPISVQAAVGSVIGIGGVLLYSLTKQYYEELEKKRLEAASASQATKPGNLLEQLVVNLLANFRR</sequence>
<feature type="chain" id="PRO_5044824346" description="Sugar phosphate transporter domain-containing protein" evidence="6">
    <location>
        <begin position="22"/>
        <end position="417"/>
    </location>
</feature>
<evidence type="ECO:0000256" key="2">
    <source>
        <dbReference type="ARBA" id="ARBA00022692"/>
    </source>
</evidence>
<feature type="transmembrane region" description="Helical" evidence="5">
    <location>
        <begin position="260"/>
        <end position="280"/>
    </location>
</feature>
<evidence type="ECO:0000256" key="3">
    <source>
        <dbReference type="ARBA" id="ARBA00022989"/>
    </source>
</evidence>
<feature type="transmembrane region" description="Helical" evidence="5">
    <location>
        <begin position="356"/>
        <end position="377"/>
    </location>
</feature>
<dbReference type="SUPFAM" id="SSF103481">
    <property type="entry name" value="Multidrug resistance efflux transporter EmrE"/>
    <property type="match status" value="2"/>
</dbReference>
<evidence type="ECO:0000256" key="5">
    <source>
        <dbReference type="SAM" id="Phobius"/>
    </source>
</evidence>
<evidence type="ECO:0000256" key="1">
    <source>
        <dbReference type="ARBA" id="ARBA00004141"/>
    </source>
</evidence>
<dbReference type="InterPro" id="IPR050186">
    <property type="entry name" value="TPT_transporter"/>
</dbReference>